<protein>
    <recommendedName>
        <fullName evidence="2">VanZ-like domain-containing protein</fullName>
    </recommendedName>
</protein>
<keyword evidence="1" id="KW-0472">Membrane</keyword>
<evidence type="ECO:0000313" key="3">
    <source>
        <dbReference type="EMBL" id="MDQ0425393.1"/>
    </source>
</evidence>
<evidence type="ECO:0000256" key="1">
    <source>
        <dbReference type="SAM" id="Phobius"/>
    </source>
</evidence>
<feature type="domain" description="VanZ-like" evidence="2">
    <location>
        <begin position="92"/>
        <end position="165"/>
    </location>
</feature>
<feature type="transmembrane region" description="Helical" evidence="1">
    <location>
        <begin position="43"/>
        <end position="61"/>
    </location>
</feature>
<gene>
    <name evidence="3" type="ORF">JO380_001774</name>
</gene>
<comment type="caution">
    <text evidence="3">The sequence shown here is derived from an EMBL/GenBank/DDBJ whole genome shotgun (WGS) entry which is preliminary data.</text>
</comment>
<dbReference type="Pfam" id="PF04892">
    <property type="entry name" value="VanZ"/>
    <property type="match status" value="1"/>
</dbReference>
<dbReference type="Proteomes" id="UP001240250">
    <property type="component" value="Unassembled WGS sequence"/>
</dbReference>
<dbReference type="InterPro" id="IPR006976">
    <property type="entry name" value="VanZ-like"/>
</dbReference>
<organism evidence="3 4">
    <name type="scientific">Cellulomonas iranensis</name>
    <dbReference type="NCBI Taxonomy" id="76862"/>
    <lineage>
        <taxon>Bacteria</taxon>
        <taxon>Bacillati</taxon>
        <taxon>Actinomycetota</taxon>
        <taxon>Actinomycetes</taxon>
        <taxon>Micrococcales</taxon>
        <taxon>Cellulomonadaceae</taxon>
        <taxon>Cellulomonas</taxon>
    </lineage>
</organism>
<proteinExistence type="predicted"/>
<dbReference type="RefSeq" id="WP_070320050.1">
    <property type="nucleotide sequence ID" value="NZ_JAUSVM010000001.1"/>
</dbReference>
<sequence>MGAAVWFDTLFQQTPNAPAGLAVTVLVVAAATLPLARRLRVPPLDVAAWLTALGVVLSLTLSPRPATAGTAPVCALDSWSPLGLGNLLAFDQRAANVVLLVPLALLSGLVRDRRLARAALLTTAALPLLIEAVQYAAPALGRVCDSADLVDNLTGVAVGAAVGLLVRAGRASGRWATAAAPGVDAWPVEPAAQPSPAGR</sequence>
<keyword evidence="1" id="KW-1133">Transmembrane helix</keyword>
<feature type="transmembrane region" description="Helical" evidence="1">
    <location>
        <begin position="94"/>
        <end position="111"/>
    </location>
</feature>
<evidence type="ECO:0000259" key="2">
    <source>
        <dbReference type="Pfam" id="PF04892"/>
    </source>
</evidence>
<evidence type="ECO:0000313" key="4">
    <source>
        <dbReference type="Proteomes" id="UP001240250"/>
    </source>
</evidence>
<name>A0ABU0GJY4_9CELL</name>
<feature type="transmembrane region" description="Helical" evidence="1">
    <location>
        <begin position="17"/>
        <end position="36"/>
    </location>
</feature>
<reference evidence="3 4" key="1">
    <citation type="submission" date="2023-07" db="EMBL/GenBank/DDBJ databases">
        <title>Sequencing the genomes of 1000 actinobacteria strains.</title>
        <authorList>
            <person name="Klenk H.-P."/>
        </authorList>
    </citation>
    <scope>NUCLEOTIDE SEQUENCE [LARGE SCALE GENOMIC DNA]</scope>
    <source>
        <strain evidence="3 4">DSM 14785</strain>
    </source>
</reference>
<keyword evidence="4" id="KW-1185">Reference proteome</keyword>
<dbReference type="EMBL" id="JAUSVM010000001">
    <property type="protein sequence ID" value="MDQ0425393.1"/>
    <property type="molecule type" value="Genomic_DNA"/>
</dbReference>
<accession>A0ABU0GJY4</accession>
<keyword evidence="1" id="KW-0812">Transmembrane</keyword>